<dbReference type="WBParaSite" id="BTMF_0001065201-mRNA-1">
    <property type="protein sequence ID" value="BTMF_0001065201-mRNA-1"/>
    <property type="gene ID" value="BTMF_0001065201"/>
</dbReference>
<dbReference type="AlphaFoldDB" id="A0A0R3QSF0"/>
<feature type="signal peptide" evidence="1">
    <location>
        <begin position="1"/>
        <end position="29"/>
    </location>
</feature>
<keyword evidence="1" id="KW-0732">Signal</keyword>
<proteinExistence type="predicted"/>
<evidence type="ECO:0000313" key="4">
    <source>
        <dbReference type="WBParaSite" id="BTMF_0001065201-mRNA-1"/>
    </source>
</evidence>
<evidence type="ECO:0000256" key="1">
    <source>
        <dbReference type="SAM" id="SignalP"/>
    </source>
</evidence>
<reference evidence="4" key="1">
    <citation type="submission" date="2017-02" db="UniProtKB">
        <authorList>
            <consortium name="WormBaseParasite"/>
        </authorList>
    </citation>
    <scope>IDENTIFICATION</scope>
</reference>
<gene>
    <name evidence="2" type="ORF">BTMF_LOCUS8686</name>
</gene>
<organism evidence="4">
    <name type="scientific">Brugia timori</name>
    <dbReference type="NCBI Taxonomy" id="42155"/>
    <lineage>
        <taxon>Eukaryota</taxon>
        <taxon>Metazoa</taxon>
        <taxon>Ecdysozoa</taxon>
        <taxon>Nematoda</taxon>
        <taxon>Chromadorea</taxon>
        <taxon>Rhabditida</taxon>
        <taxon>Spirurina</taxon>
        <taxon>Spiruromorpha</taxon>
        <taxon>Filarioidea</taxon>
        <taxon>Onchocercidae</taxon>
        <taxon>Brugia</taxon>
    </lineage>
</organism>
<evidence type="ECO:0000313" key="3">
    <source>
        <dbReference type="Proteomes" id="UP000280834"/>
    </source>
</evidence>
<accession>A0A0R3QSF0</accession>
<feature type="chain" id="PRO_5043130853" evidence="1">
    <location>
        <begin position="30"/>
        <end position="118"/>
    </location>
</feature>
<dbReference type="EMBL" id="UZAG01016544">
    <property type="protein sequence ID" value="VDO29068.1"/>
    <property type="molecule type" value="Genomic_DNA"/>
</dbReference>
<protein>
    <submittedName>
        <fullName evidence="4">Secreted protein</fullName>
    </submittedName>
</protein>
<reference evidence="2 3" key="2">
    <citation type="submission" date="2018-11" db="EMBL/GenBank/DDBJ databases">
        <authorList>
            <consortium name="Pathogen Informatics"/>
        </authorList>
    </citation>
    <scope>NUCLEOTIDE SEQUENCE [LARGE SCALE GENOMIC DNA]</scope>
</reference>
<dbReference type="Proteomes" id="UP000280834">
    <property type="component" value="Unassembled WGS sequence"/>
</dbReference>
<sequence length="118" mass="13959">MKIEQEGMFFSMFFITLFIINDQLSSVESVNKNGHHMMVKRLQSLALLRGNRFYGDKNLKNYHENKGKGGEYWFNKSPWNTLNNGRYYIPYCLIRYIYLMEECNSLTVNNYNSTVAVC</sequence>
<evidence type="ECO:0000313" key="2">
    <source>
        <dbReference type="EMBL" id="VDO29068.1"/>
    </source>
</evidence>
<name>A0A0R3QSF0_9BILA</name>
<keyword evidence="3" id="KW-1185">Reference proteome</keyword>